<dbReference type="InterPro" id="IPR011712">
    <property type="entry name" value="Sig_transdc_His_kin_sub3_dim/P"/>
</dbReference>
<name>A0ABT0YNX1_9BURK</name>
<feature type="transmembrane region" description="Helical" evidence="4">
    <location>
        <begin position="41"/>
        <end position="64"/>
    </location>
</feature>
<proteinExistence type="predicted"/>
<dbReference type="SMART" id="SM00387">
    <property type="entry name" value="HATPase_c"/>
    <property type="match status" value="1"/>
</dbReference>
<dbReference type="InterPro" id="IPR050482">
    <property type="entry name" value="Sensor_HK_TwoCompSys"/>
</dbReference>
<dbReference type="EMBL" id="JAMKFE010000004">
    <property type="protein sequence ID" value="MCM5679578.1"/>
    <property type="molecule type" value="Genomic_DNA"/>
</dbReference>
<evidence type="ECO:0000256" key="2">
    <source>
        <dbReference type="ARBA" id="ARBA00022777"/>
    </source>
</evidence>
<accession>A0ABT0YNX1</accession>
<dbReference type="Proteomes" id="UP001165541">
    <property type="component" value="Unassembled WGS sequence"/>
</dbReference>
<dbReference type="GO" id="GO:0016301">
    <property type="term" value="F:kinase activity"/>
    <property type="evidence" value="ECO:0007669"/>
    <property type="project" value="UniProtKB-KW"/>
</dbReference>
<dbReference type="RefSeq" id="WP_251777779.1">
    <property type="nucleotide sequence ID" value="NZ_JAMKFE010000004.1"/>
</dbReference>
<evidence type="ECO:0000313" key="7">
    <source>
        <dbReference type="Proteomes" id="UP001165541"/>
    </source>
</evidence>
<dbReference type="Pfam" id="PF02518">
    <property type="entry name" value="HATPase_c"/>
    <property type="match status" value="1"/>
</dbReference>
<feature type="transmembrane region" description="Helical" evidence="4">
    <location>
        <begin position="85"/>
        <end position="106"/>
    </location>
</feature>
<keyword evidence="3" id="KW-0902">Two-component regulatory system</keyword>
<sequence length="425" mass="46568">MLDAKTQLRTKITLLASLEYVATSSFLALYCAVGQVDLSLVWSFVFIGVCNNALFLGCIVSGFSKRFKDPSMTAIQMIASCGRDILGMFLAPHLWYLFAFNLFIALPFGSLQFDKRAFAVTWLCLNLALGFAMLTLPSLALPPLHSLQDRLLLWLFLGGALARLMLFNARVSDLRSRLRKKLVELDTATRQLAEVVARSERERIASELHDTLLQGIYGLLLRLQAMLPRLPADSPLREALALAAERAQVLVDEGRDRVTGLRDTDVPAPELADALRRLAAELPVDQTLRVEVLVQGDIQALKPSVSAGVYGIAREALVNVIRHAHAQRARLRLECSEAGMRLVIDDNGVGIDPTAATMASARGHWGLTGMRERADRIGGRVRIGRAVKGGTRVELRVPSQAAYVAGAHCVDADRAAMERPASSRH</sequence>
<dbReference type="InterPro" id="IPR003594">
    <property type="entry name" value="HATPase_dom"/>
</dbReference>
<dbReference type="PANTHER" id="PTHR24421:SF62">
    <property type="entry name" value="SENSORY TRANSDUCTION HISTIDINE KINASE"/>
    <property type="match status" value="1"/>
</dbReference>
<dbReference type="SUPFAM" id="SSF55874">
    <property type="entry name" value="ATPase domain of HSP90 chaperone/DNA topoisomerase II/histidine kinase"/>
    <property type="match status" value="1"/>
</dbReference>
<protein>
    <submittedName>
        <fullName evidence="6">Sensor histidine kinase</fullName>
    </submittedName>
</protein>
<dbReference type="InterPro" id="IPR036890">
    <property type="entry name" value="HATPase_C_sf"/>
</dbReference>
<dbReference type="PANTHER" id="PTHR24421">
    <property type="entry name" value="NITRATE/NITRITE SENSOR PROTEIN NARX-RELATED"/>
    <property type="match status" value="1"/>
</dbReference>
<keyword evidence="4" id="KW-0472">Membrane</keyword>
<dbReference type="Gene3D" id="1.20.5.1930">
    <property type="match status" value="1"/>
</dbReference>
<evidence type="ECO:0000256" key="3">
    <source>
        <dbReference type="ARBA" id="ARBA00023012"/>
    </source>
</evidence>
<organism evidence="6 7">
    <name type="scientific">Caldimonas mangrovi</name>
    <dbReference type="NCBI Taxonomy" id="2944811"/>
    <lineage>
        <taxon>Bacteria</taxon>
        <taxon>Pseudomonadati</taxon>
        <taxon>Pseudomonadota</taxon>
        <taxon>Betaproteobacteria</taxon>
        <taxon>Burkholderiales</taxon>
        <taxon>Sphaerotilaceae</taxon>
        <taxon>Caldimonas</taxon>
    </lineage>
</organism>
<dbReference type="Gene3D" id="3.30.565.10">
    <property type="entry name" value="Histidine kinase-like ATPase, C-terminal domain"/>
    <property type="match status" value="1"/>
</dbReference>
<dbReference type="CDD" id="cd16917">
    <property type="entry name" value="HATPase_UhpB-NarQ-NarX-like"/>
    <property type="match status" value="1"/>
</dbReference>
<keyword evidence="1" id="KW-0808">Transferase</keyword>
<feature type="transmembrane region" description="Helical" evidence="4">
    <location>
        <begin position="151"/>
        <end position="169"/>
    </location>
</feature>
<evidence type="ECO:0000313" key="6">
    <source>
        <dbReference type="EMBL" id="MCM5679578.1"/>
    </source>
</evidence>
<feature type="domain" description="Histidine kinase/HSP90-like ATPase" evidence="5">
    <location>
        <begin position="304"/>
        <end position="401"/>
    </location>
</feature>
<keyword evidence="7" id="KW-1185">Reference proteome</keyword>
<keyword evidence="2 6" id="KW-0418">Kinase</keyword>
<dbReference type="Pfam" id="PF07730">
    <property type="entry name" value="HisKA_3"/>
    <property type="match status" value="1"/>
</dbReference>
<reference evidence="6" key="1">
    <citation type="submission" date="2022-05" db="EMBL/GenBank/DDBJ databases">
        <title>Schlegelella sp. nov., isolated from mangrove soil.</title>
        <authorList>
            <person name="Liu Y."/>
            <person name="Ge X."/>
            <person name="Liu W."/>
        </authorList>
    </citation>
    <scope>NUCLEOTIDE SEQUENCE</scope>
    <source>
        <strain evidence="6">S2-27</strain>
    </source>
</reference>
<feature type="transmembrane region" description="Helical" evidence="4">
    <location>
        <begin position="12"/>
        <end position="35"/>
    </location>
</feature>
<feature type="transmembrane region" description="Helical" evidence="4">
    <location>
        <begin position="118"/>
        <end position="139"/>
    </location>
</feature>
<gene>
    <name evidence="6" type="ORF">M8A51_08540</name>
</gene>
<keyword evidence="4" id="KW-1133">Transmembrane helix</keyword>
<keyword evidence="4" id="KW-0812">Transmembrane</keyword>
<evidence type="ECO:0000256" key="1">
    <source>
        <dbReference type="ARBA" id="ARBA00022679"/>
    </source>
</evidence>
<comment type="caution">
    <text evidence="6">The sequence shown here is derived from an EMBL/GenBank/DDBJ whole genome shotgun (WGS) entry which is preliminary data.</text>
</comment>
<evidence type="ECO:0000256" key="4">
    <source>
        <dbReference type="SAM" id="Phobius"/>
    </source>
</evidence>
<evidence type="ECO:0000259" key="5">
    <source>
        <dbReference type="SMART" id="SM00387"/>
    </source>
</evidence>